<keyword evidence="3" id="KW-1185">Reference proteome</keyword>
<comment type="similarity">
    <text evidence="1">Belongs to the ComF/GntX family.</text>
</comment>
<accession>A0A5Q2FDE8</accession>
<dbReference type="PANTHER" id="PTHR47505">
    <property type="entry name" value="DNA UTILIZATION PROTEIN YHGH"/>
    <property type="match status" value="1"/>
</dbReference>
<reference evidence="2 3" key="1">
    <citation type="submission" date="2019-10" db="EMBL/GenBank/DDBJ databases">
        <title>Genomic analysis of Raineyella sp. CBA3103.</title>
        <authorList>
            <person name="Roh S.W."/>
        </authorList>
    </citation>
    <scope>NUCLEOTIDE SEQUENCE [LARGE SCALE GENOMIC DNA]</scope>
    <source>
        <strain evidence="2 3">CBA3103</strain>
    </source>
</reference>
<proteinExistence type="inferred from homology"/>
<sequence>MDVLAGRDRIGLSQAAADLLLGRTCAGCGRGGPLVCDGCLRWLEAYGPRIVRPRPTPPGLPMTVSSAPYTGPMRGLIHRYKEASAWGLADLLGSRLALAVVTLLHRCAEDGIWEPGPVVLVPAPSRRAAVLRRGSDVTARLAARAATLVREGTGLPVTVQGLVRMRGATADQAGLDAQERTANLRGSLVVRPQAVTMATGSVAVPVDDVITSGATMAEFGGVLRAEGIRVLGAATVAATPRRRPVSEPTARASSGPP</sequence>
<organism evidence="2 3">
    <name type="scientific">Raineyella fluvialis</name>
    <dbReference type="NCBI Taxonomy" id="2662261"/>
    <lineage>
        <taxon>Bacteria</taxon>
        <taxon>Bacillati</taxon>
        <taxon>Actinomycetota</taxon>
        <taxon>Actinomycetes</taxon>
        <taxon>Propionibacteriales</taxon>
        <taxon>Propionibacteriaceae</taxon>
        <taxon>Raineyella</taxon>
    </lineage>
</organism>
<dbReference type="InterPro" id="IPR051910">
    <property type="entry name" value="ComF/GntX_DNA_util-trans"/>
</dbReference>
<evidence type="ECO:0000313" key="3">
    <source>
        <dbReference type="Proteomes" id="UP000386847"/>
    </source>
</evidence>
<evidence type="ECO:0000256" key="1">
    <source>
        <dbReference type="ARBA" id="ARBA00008007"/>
    </source>
</evidence>
<dbReference type="CDD" id="cd06223">
    <property type="entry name" value="PRTases_typeI"/>
    <property type="match status" value="1"/>
</dbReference>
<evidence type="ECO:0000313" key="2">
    <source>
        <dbReference type="EMBL" id="QGF24401.1"/>
    </source>
</evidence>
<dbReference type="InterPro" id="IPR000836">
    <property type="entry name" value="PRTase_dom"/>
</dbReference>
<protein>
    <submittedName>
        <fullName evidence="2">ComF family protein</fullName>
    </submittedName>
</protein>
<dbReference type="SUPFAM" id="SSF53271">
    <property type="entry name" value="PRTase-like"/>
    <property type="match status" value="1"/>
</dbReference>
<name>A0A5Q2FDE8_9ACTN</name>
<dbReference type="EMBL" id="CP045725">
    <property type="protein sequence ID" value="QGF24401.1"/>
    <property type="molecule type" value="Genomic_DNA"/>
</dbReference>
<dbReference type="Proteomes" id="UP000386847">
    <property type="component" value="Chromosome"/>
</dbReference>
<dbReference type="InterPro" id="IPR029057">
    <property type="entry name" value="PRTase-like"/>
</dbReference>
<dbReference type="KEGG" id="rain:Rai3103_12880"/>
<dbReference type="PANTHER" id="PTHR47505:SF1">
    <property type="entry name" value="DNA UTILIZATION PROTEIN YHGH"/>
    <property type="match status" value="1"/>
</dbReference>
<dbReference type="RefSeq" id="WP_153572930.1">
    <property type="nucleotide sequence ID" value="NZ_CP045725.1"/>
</dbReference>
<dbReference type="Gene3D" id="3.40.50.2020">
    <property type="match status" value="1"/>
</dbReference>
<dbReference type="AlphaFoldDB" id="A0A5Q2FDE8"/>
<gene>
    <name evidence="2" type="ORF">Rai3103_12880</name>
</gene>